<gene>
    <name evidence="2" type="ORF">Smphiort11_006</name>
</gene>
<dbReference type="Proteomes" id="UP000322838">
    <property type="component" value="Segment"/>
</dbReference>
<protein>
    <submittedName>
        <fullName evidence="2">Uncharacterized protein</fullName>
    </submittedName>
</protein>
<name>A0A5C2H1A5_9CAUD</name>
<keyword evidence="3" id="KW-1185">Reference proteome</keyword>
<evidence type="ECO:0000313" key="3">
    <source>
        <dbReference type="Proteomes" id="UP000322838"/>
    </source>
</evidence>
<reference evidence="3" key="1">
    <citation type="submission" date="2019-07" db="EMBL/GenBank/DDBJ databases">
        <authorList>
            <person name="Cubo M.T."/>
            <person name="Espuny M.D.R."/>
            <person name="Balsanelli E."/>
        </authorList>
    </citation>
    <scope>NUCLEOTIDE SEQUENCE [LARGE SCALE GENOMIC DNA]</scope>
</reference>
<feature type="coiled-coil region" evidence="1">
    <location>
        <begin position="33"/>
        <end position="60"/>
    </location>
</feature>
<proteinExistence type="predicted"/>
<sequence length="63" mass="7615">MKMRDLIEKLDTIAELKKRIANQTHFRDQARFHENMSDRVERLTNQINELEGQLQDLMDEDIE</sequence>
<organism evidence="2 3">
    <name type="scientific">Sinorhizobium phage ort11</name>
    <dbReference type="NCBI Taxonomy" id="2599764"/>
    <lineage>
        <taxon>Viruses</taxon>
        <taxon>Duplodnaviria</taxon>
        <taxon>Heunggongvirae</taxon>
        <taxon>Uroviricota</taxon>
        <taxon>Caudoviricetes</taxon>
        <taxon>Schitoviridae</taxon>
        <taxon>Huelvavirus</taxon>
        <taxon>Huelvavirus ort11</taxon>
    </lineage>
</organism>
<dbReference type="EMBL" id="MN228696">
    <property type="protein sequence ID" value="QEP29804.1"/>
    <property type="molecule type" value="Genomic_DNA"/>
</dbReference>
<accession>A0A5C2H1A5</accession>
<evidence type="ECO:0000313" key="2">
    <source>
        <dbReference type="EMBL" id="QEP29804.1"/>
    </source>
</evidence>
<evidence type="ECO:0000256" key="1">
    <source>
        <dbReference type="SAM" id="Coils"/>
    </source>
</evidence>
<keyword evidence="1" id="KW-0175">Coiled coil</keyword>